<dbReference type="InterPro" id="IPR002885">
    <property type="entry name" value="PPR_rpt"/>
</dbReference>
<protein>
    <recommendedName>
        <fullName evidence="5">Pentacotripeptide-repeat region of PRORP domain-containing protein</fullName>
    </recommendedName>
</protein>
<dbReference type="PANTHER" id="PTHR47936">
    <property type="entry name" value="PPR_LONG DOMAIN-CONTAINING PROTEIN"/>
    <property type="match status" value="1"/>
</dbReference>
<dbReference type="Pfam" id="PF01535">
    <property type="entry name" value="PPR"/>
    <property type="match status" value="1"/>
</dbReference>
<feature type="region of interest" description="Disordered" evidence="3">
    <location>
        <begin position="1"/>
        <end position="25"/>
    </location>
</feature>
<proteinExistence type="predicted"/>
<organism evidence="4">
    <name type="scientific">Eutreptiella gymnastica</name>
    <dbReference type="NCBI Taxonomy" id="73025"/>
    <lineage>
        <taxon>Eukaryota</taxon>
        <taxon>Discoba</taxon>
        <taxon>Euglenozoa</taxon>
        <taxon>Euglenida</taxon>
        <taxon>Spirocuta</taxon>
        <taxon>Euglenophyceae</taxon>
        <taxon>Eutreptiales</taxon>
        <taxon>Eutreptiaceae</taxon>
        <taxon>Eutreptiella</taxon>
    </lineage>
</organism>
<dbReference type="PROSITE" id="PS51375">
    <property type="entry name" value="PPR"/>
    <property type="match status" value="5"/>
</dbReference>
<evidence type="ECO:0000256" key="1">
    <source>
        <dbReference type="ARBA" id="ARBA00022737"/>
    </source>
</evidence>
<feature type="repeat" description="PPR" evidence="2">
    <location>
        <begin position="371"/>
        <end position="405"/>
    </location>
</feature>
<dbReference type="InterPro" id="IPR011990">
    <property type="entry name" value="TPR-like_helical_dom_sf"/>
</dbReference>
<feature type="repeat" description="PPR" evidence="2">
    <location>
        <begin position="266"/>
        <end position="300"/>
    </location>
</feature>
<evidence type="ECO:0000313" key="4">
    <source>
        <dbReference type="EMBL" id="CAD9009421.1"/>
    </source>
</evidence>
<accession>A0A7S1IDX8</accession>
<sequence length="613" mass="68449">MYFEPPPPHHQHMATGGKGGGWKRSKPTINHGAMVKLANSSCMQQAQTMMHNMMQKRADLHQAFETVLYDMLACGIHPNGACGSAVLVWLVQGKRWDRLKEHVRFFNFRNYYAQQEGNEKIIQIPLRTMNVLMDAAGKNQDFEFMEELYMSLKLYGLQPNIITCNTILFALGRADELDNMQSFFQRMQQNDPMLPDAMTFNTVIDAYGRAGKTEKMEETYNAMLAAGYPPNVKAYNVLLSAYGKANEIEKLTNFVNKLETDGVVPNTGTYNILIGVFGKMGYIAAMEDFLQSMRDAGLTCDVFTYNSVLAVYGKVLNKEKVYATWEDMKKAKIHLGLTSYQNAIEAFARCDEIEAMNAVYTEAKEKRFVMEVWPYSAMLTAYLKEGDAESMERVMADMHKNQVQPNARCYSSMVKAQSDLRNVKQMEHYFKEFLLSSAENASIANPDIHVFTSMIKGYGVEHWAKALKTFRTMKTFRLAPDSAIYESLMECLLAAPDTADIRTIFAEIPEDLKNEQIYHVYARALRQHGSVVEADQVLQDLAVHLETVGQQKTAEASAETSAVNAPLAVNAAAIAGVQLAAAPHAAVEISESTTEAATQPGATAEAELLVSQA</sequence>
<name>A0A7S1IDX8_9EUGL</name>
<keyword evidence="1" id="KW-0677">Repeat</keyword>
<dbReference type="Pfam" id="PF13041">
    <property type="entry name" value="PPR_2"/>
    <property type="match status" value="3"/>
</dbReference>
<dbReference type="PANTHER" id="PTHR47936:SF1">
    <property type="entry name" value="PENTATRICOPEPTIDE REPEAT-CONTAINING PROTEIN GUN1, CHLOROPLASTIC"/>
    <property type="match status" value="1"/>
</dbReference>
<feature type="repeat" description="PPR" evidence="2">
    <location>
        <begin position="301"/>
        <end position="335"/>
    </location>
</feature>
<feature type="repeat" description="PPR" evidence="2">
    <location>
        <begin position="196"/>
        <end position="230"/>
    </location>
</feature>
<dbReference type="AlphaFoldDB" id="A0A7S1IDX8"/>
<feature type="repeat" description="PPR" evidence="2">
    <location>
        <begin position="231"/>
        <end position="265"/>
    </location>
</feature>
<dbReference type="Gene3D" id="1.25.40.10">
    <property type="entry name" value="Tetratricopeptide repeat domain"/>
    <property type="match status" value="4"/>
</dbReference>
<dbReference type="EMBL" id="HBGA01055751">
    <property type="protein sequence ID" value="CAD9009421.1"/>
    <property type="molecule type" value="Transcribed_RNA"/>
</dbReference>
<dbReference type="NCBIfam" id="TIGR00756">
    <property type="entry name" value="PPR"/>
    <property type="match status" value="4"/>
</dbReference>
<reference evidence="4" key="1">
    <citation type="submission" date="2021-01" db="EMBL/GenBank/DDBJ databases">
        <authorList>
            <person name="Corre E."/>
            <person name="Pelletier E."/>
            <person name="Niang G."/>
            <person name="Scheremetjew M."/>
            <person name="Finn R."/>
            <person name="Kale V."/>
            <person name="Holt S."/>
            <person name="Cochrane G."/>
            <person name="Meng A."/>
            <person name="Brown T."/>
            <person name="Cohen L."/>
        </authorList>
    </citation>
    <scope>NUCLEOTIDE SEQUENCE</scope>
    <source>
        <strain evidence="4">NIES-381</strain>
    </source>
</reference>
<gene>
    <name evidence="4" type="ORF">EGYM00392_LOCUS20516</name>
</gene>
<evidence type="ECO:0008006" key="5">
    <source>
        <dbReference type="Google" id="ProtNLM"/>
    </source>
</evidence>
<evidence type="ECO:0000256" key="2">
    <source>
        <dbReference type="PROSITE-ProRule" id="PRU00708"/>
    </source>
</evidence>
<evidence type="ECO:0000256" key="3">
    <source>
        <dbReference type="SAM" id="MobiDB-lite"/>
    </source>
</evidence>